<accession>A0A644VY70</accession>
<dbReference type="EMBL" id="VSSQ01000509">
    <property type="protein sequence ID" value="MPL96415.1"/>
    <property type="molecule type" value="Genomic_DNA"/>
</dbReference>
<dbReference type="Pfam" id="PF19643">
    <property type="entry name" value="DUF6146"/>
    <property type="match status" value="1"/>
</dbReference>
<dbReference type="InterPro" id="IPR046144">
    <property type="entry name" value="DUF6146"/>
</dbReference>
<dbReference type="Pfam" id="PF04170">
    <property type="entry name" value="NlpE"/>
    <property type="match status" value="1"/>
</dbReference>
<gene>
    <name evidence="1" type="ORF">SDC9_42593</name>
</gene>
<dbReference type="AlphaFoldDB" id="A0A644VY70"/>
<sequence>MKKLMFIIATVMMALSCSAGKNIVKNTEGKKADLKEVAGVYRGVVPCADCEGIKTEIVLDETGRYNLSRSYLGRKGARFHDNGIFSYDKLSGKLILTDRKGDPEGKYLLEGNSLFMLDYEGNKIEGELANMYILERAPEYELIVFDQGFEYWLRSNHVSEDYYSNDYLQSANIRYVQEWNSRYLRGDRRFESYVDYDPSTRYNKDFNYKLFMYFRYFEETNRIKLL</sequence>
<organism evidence="1">
    <name type="scientific">bioreactor metagenome</name>
    <dbReference type="NCBI Taxonomy" id="1076179"/>
    <lineage>
        <taxon>unclassified sequences</taxon>
        <taxon>metagenomes</taxon>
        <taxon>ecological metagenomes</taxon>
    </lineage>
</organism>
<proteinExistence type="predicted"/>
<comment type="caution">
    <text evidence="1">The sequence shown here is derived from an EMBL/GenBank/DDBJ whole genome shotgun (WGS) entry which is preliminary data.</text>
</comment>
<dbReference type="Gene3D" id="2.40.128.640">
    <property type="match status" value="1"/>
</dbReference>
<dbReference type="PROSITE" id="PS51257">
    <property type="entry name" value="PROKAR_LIPOPROTEIN"/>
    <property type="match status" value="1"/>
</dbReference>
<evidence type="ECO:0000313" key="1">
    <source>
        <dbReference type="EMBL" id="MPL96415.1"/>
    </source>
</evidence>
<evidence type="ECO:0008006" key="2">
    <source>
        <dbReference type="Google" id="ProtNLM"/>
    </source>
</evidence>
<dbReference type="InterPro" id="IPR007298">
    <property type="entry name" value="Cu-R_lipoprotein_NlpE"/>
</dbReference>
<reference evidence="1" key="1">
    <citation type="submission" date="2019-08" db="EMBL/GenBank/DDBJ databases">
        <authorList>
            <person name="Kucharzyk K."/>
            <person name="Murdoch R.W."/>
            <person name="Higgins S."/>
            <person name="Loffler F."/>
        </authorList>
    </citation>
    <scope>NUCLEOTIDE SEQUENCE</scope>
</reference>
<protein>
    <recommendedName>
        <fullName evidence="2">Lipoprotein NlpE</fullName>
    </recommendedName>
</protein>
<name>A0A644VY70_9ZZZZ</name>